<name>A0A9X4PEI2_9LACT</name>
<proteinExistence type="predicted"/>
<organism evidence="1 2">
    <name type="scientific">Lactococcus formosensis</name>
    <dbReference type="NCBI Taxonomy" id="1281486"/>
    <lineage>
        <taxon>Bacteria</taxon>
        <taxon>Bacillati</taxon>
        <taxon>Bacillota</taxon>
        <taxon>Bacilli</taxon>
        <taxon>Lactobacillales</taxon>
        <taxon>Streptococcaceae</taxon>
        <taxon>Lactococcus</taxon>
    </lineage>
</organism>
<dbReference type="InterPro" id="IPR006724">
    <property type="entry name" value="Phage_TTP"/>
</dbReference>
<evidence type="ECO:0000313" key="1">
    <source>
        <dbReference type="EMBL" id="MDG6194356.1"/>
    </source>
</evidence>
<evidence type="ECO:0000313" key="2">
    <source>
        <dbReference type="Proteomes" id="UP001153203"/>
    </source>
</evidence>
<dbReference type="EMBL" id="JAMWGI010000008">
    <property type="protein sequence ID" value="MDG6194356.1"/>
    <property type="molecule type" value="Genomic_DNA"/>
</dbReference>
<dbReference type="NCBIfam" id="TIGR01603">
    <property type="entry name" value="maj_tail_phi13"/>
    <property type="match status" value="1"/>
</dbReference>
<comment type="caution">
    <text evidence="1">The sequence shown here is derived from an EMBL/GenBank/DDBJ whole genome shotgun (WGS) entry which is preliminary data.</text>
</comment>
<sequence length="193" mass="20751">MGTATVGFKKLTIRILDGKPTVQDENLFVIEGKKDKGATSSAKVSGLAVDPVKTWGSNGVYHTSGKGVGDGKIDFDIIDIPDKVQSTILGYDVDEDEIITAGNETQAPDCSILIEDYDIRGNNFMLGFMTGVFSYDGVEIETLQGKASEIKPDTLTYSVGSDDNGDFFKKYSGKDTAAQDKVRAALEMKTTTP</sequence>
<gene>
    <name evidence="1" type="ORF">NF708_10210</name>
</gene>
<protein>
    <submittedName>
        <fullName evidence="1">Phage tail protein</fullName>
    </submittedName>
</protein>
<reference evidence="1" key="1">
    <citation type="submission" date="2022-06" db="EMBL/GenBank/DDBJ databases">
        <title>Lactococcus from bovine mastitis in China.</title>
        <authorList>
            <person name="Lin Y."/>
            <person name="Han B."/>
        </authorList>
    </citation>
    <scope>NUCLEOTIDE SEQUENCE</scope>
    <source>
        <strain evidence="1">Hebei-B-39</strain>
    </source>
</reference>
<dbReference type="AlphaFoldDB" id="A0A9X4PEI2"/>
<dbReference type="Proteomes" id="UP001153203">
    <property type="component" value="Unassembled WGS sequence"/>
</dbReference>
<accession>A0A9X4PEI2</accession>
<dbReference type="Pfam" id="PF04630">
    <property type="entry name" value="Phage_TTP_1"/>
    <property type="match status" value="1"/>
</dbReference>
<dbReference type="InterPro" id="IPR006490">
    <property type="entry name" value="Maj_tail_phi13"/>
</dbReference>
<dbReference type="RefSeq" id="WP_213433124.1">
    <property type="nucleotide sequence ID" value="NZ_JAMWGC010000009.1"/>
</dbReference>